<evidence type="ECO:0000256" key="5">
    <source>
        <dbReference type="ARBA" id="ARBA00022692"/>
    </source>
</evidence>
<evidence type="ECO:0000256" key="3">
    <source>
        <dbReference type="ARBA" id="ARBA00022448"/>
    </source>
</evidence>
<dbReference type="InterPro" id="IPR033900">
    <property type="entry name" value="Gram_neg_porin_domain"/>
</dbReference>
<evidence type="ECO:0000313" key="14">
    <source>
        <dbReference type="Proteomes" id="UP000831607"/>
    </source>
</evidence>
<evidence type="ECO:0000256" key="8">
    <source>
        <dbReference type="ARBA" id="ARBA00023114"/>
    </source>
</evidence>
<keyword evidence="10" id="KW-0998">Cell outer membrane</keyword>
<proteinExistence type="predicted"/>
<evidence type="ECO:0000256" key="2">
    <source>
        <dbReference type="ARBA" id="ARBA00011233"/>
    </source>
</evidence>
<dbReference type="InterPro" id="IPR023614">
    <property type="entry name" value="Porin_dom_sf"/>
</dbReference>
<evidence type="ECO:0000256" key="7">
    <source>
        <dbReference type="ARBA" id="ARBA00023065"/>
    </source>
</evidence>
<dbReference type="RefSeq" id="WP_243478112.1">
    <property type="nucleotide sequence ID" value="NZ_CP063982.1"/>
</dbReference>
<keyword evidence="14" id="KW-1185">Reference proteome</keyword>
<feature type="domain" description="Porin" evidence="12">
    <location>
        <begin position="17"/>
        <end position="361"/>
    </location>
</feature>
<evidence type="ECO:0000256" key="10">
    <source>
        <dbReference type="ARBA" id="ARBA00023237"/>
    </source>
</evidence>
<evidence type="ECO:0000256" key="11">
    <source>
        <dbReference type="SAM" id="SignalP"/>
    </source>
</evidence>
<feature type="chain" id="PRO_5047389979" evidence="11">
    <location>
        <begin position="26"/>
        <end position="382"/>
    </location>
</feature>
<evidence type="ECO:0000256" key="6">
    <source>
        <dbReference type="ARBA" id="ARBA00022729"/>
    </source>
</evidence>
<evidence type="ECO:0000256" key="9">
    <source>
        <dbReference type="ARBA" id="ARBA00023136"/>
    </source>
</evidence>
<dbReference type="CDD" id="cd00342">
    <property type="entry name" value="gram_neg_porins"/>
    <property type="match status" value="1"/>
</dbReference>
<protein>
    <submittedName>
        <fullName evidence="13">Porin</fullName>
    </submittedName>
</protein>
<dbReference type="PANTHER" id="PTHR34501:SF9">
    <property type="entry name" value="MAJOR OUTER MEMBRANE PROTEIN P.IA"/>
    <property type="match status" value="1"/>
</dbReference>
<gene>
    <name evidence="13" type="ORF">DHf2319_10495</name>
</gene>
<dbReference type="EMBL" id="CP063982">
    <property type="protein sequence ID" value="UOD49867.1"/>
    <property type="molecule type" value="Genomic_DNA"/>
</dbReference>
<dbReference type="SUPFAM" id="SSF56935">
    <property type="entry name" value="Porins"/>
    <property type="match status" value="1"/>
</dbReference>
<keyword evidence="7" id="KW-0406">Ion transport</keyword>
<dbReference type="PANTHER" id="PTHR34501">
    <property type="entry name" value="PROTEIN YDDL-RELATED"/>
    <property type="match status" value="1"/>
</dbReference>
<feature type="signal peptide" evidence="11">
    <location>
        <begin position="1"/>
        <end position="25"/>
    </location>
</feature>
<dbReference type="Proteomes" id="UP000831607">
    <property type="component" value="Chromosome"/>
</dbReference>
<evidence type="ECO:0000256" key="1">
    <source>
        <dbReference type="ARBA" id="ARBA00004571"/>
    </source>
</evidence>
<accession>A0ABY4ALC0</accession>
<keyword evidence="9" id="KW-0472">Membrane</keyword>
<dbReference type="InterPro" id="IPR050298">
    <property type="entry name" value="Gram-neg_bact_OMP"/>
</dbReference>
<comment type="subcellular location">
    <subcellularLocation>
        <location evidence="1">Cell outer membrane</location>
        <topology evidence="1">Multi-pass membrane protein</topology>
    </subcellularLocation>
</comment>
<keyword evidence="6 11" id="KW-0732">Signal</keyword>
<name>A0ABY4ALC0_9BURK</name>
<evidence type="ECO:0000313" key="13">
    <source>
        <dbReference type="EMBL" id="UOD49867.1"/>
    </source>
</evidence>
<dbReference type="Pfam" id="PF13609">
    <property type="entry name" value="Porin_4"/>
    <property type="match status" value="1"/>
</dbReference>
<keyword evidence="5" id="KW-0812">Transmembrane</keyword>
<keyword evidence="8" id="KW-0626">Porin</keyword>
<evidence type="ECO:0000259" key="12">
    <source>
        <dbReference type="Pfam" id="PF13609"/>
    </source>
</evidence>
<keyword evidence="3" id="KW-0813">Transport</keyword>
<evidence type="ECO:0000256" key="4">
    <source>
        <dbReference type="ARBA" id="ARBA00022452"/>
    </source>
</evidence>
<dbReference type="Gene3D" id="2.40.160.10">
    <property type="entry name" value="Porin"/>
    <property type="match status" value="1"/>
</dbReference>
<reference evidence="13 14" key="1">
    <citation type="submission" date="2020-11" db="EMBL/GenBank/DDBJ databases">
        <title>Algicoccus daihaiensis sp.nov., isolated from Daihai Lake in Inner Mongolia.</title>
        <authorList>
            <person name="Kai J."/>
        </authorList>
    </citation>
    <scope>NUCLEOTIDE SEQUENCE [LARGE SCALE GENOMIC DNA]</scope>
    <source>
        <strain evidence="14">f23</strain>
    </source>
</reference>
<keyword evidence="4" id="KW-1134">Transmembrane beta strand</keyword>
<comment type="subunit">
    <text evidence="2">Homotrimer.</text>
</comment>
<organism evidence="13 14">
    <name type="scientific">Orrella daihaiensis</name>
    <dbReference type="NCBI Taxonomy" id="2782176"/>
    <lineage>
        <taxon>Bacteria</taxon>
        <taxon>Pseudomonadati</taxon>
        <taxon>Pseudomonadota</taxon>
        <taxon>Betaproteobacteria</taxon>
        <taxon>Burkholderiales</taxon>
        <taxon>Alcaligenaceae</taxon>
        <taxon>Orrella</taxon>
    </lineage>
</organism>
<sequence>MFSARRLLTAMLLPTAAGLSSFSWAQSSVTLYGLIDVGLAYQSRTAGSDANVFKNPGKTYSQFGLASGQAASSRWGLKGVEDLGNGLKANFVYESGVNATTGTSTGFTRQATLGLSSASLGSIDLGRRLTPGTYAFAGIDPFDYNYDQAALSSSMGATNIRLSNMIAITTASFGGFSLLGGYSFDTGLGAINSPTQAGTFGTSNKFRALSLGARFTSGPILIGAMYDMYFTPSGVNAMSVKQWNVGATYDLKVIKLHAAFGQNIDGRVNGVKVLTNVETSGGDGNTNGAVFYEPGARTNQWMVGISAPLGDTGKVFASVQQLRPGGDFTFGERGSQTTSSIGYNYSLSKRTMLYAYYSYMSAPDMYASANSQILGAGIQHKF</sequence>